<comment type="caution">
    <text evidence="3">The sequence shown here is derived from an EMBL/GenBank/DDBJ whole genome shotgun (WGS) entry which is preliminary data.</text>
</comment>
<proteinExistence type="predicted"/>
<feature type="compositionally biased region" description="Basic and acidic residues" evidence="1">
    <location>
        <begin position="25"/>
        <end position="42"/>
    </location>
</feature>
<protein>
    <submittedName>
        <fullName evidence="3">Uncharacterized protein</fullName>
    </submittedName>
</protein>
<gene>
    <name evidence="2" type="ORF">PGT21_013898</name>
    <name evidence="3" type="ORF">PGTUg99_011604</name>
</gene>
<organism evidence="3 5">
    <name type="scientific">Puccinia graminis f. sp. tritici</name>
    <dbReference type="NCBI Taxonomy" id="56615"/>
    <lineage>
        <taxon>Eukaryota</taxon>
        <taxon>Fungi</taxon>
        <taxon>Dikarya</taxon>
        <taxon>Basidiomycota</taxon>
        <taxon>Pucciniomycotina</taxon>
        <taxon>Pucciniomycetes</taxon>
        <taxon>Pucciniales</taxon>
        <taxon>Pucciniaceae</taxon>
        <taxon>Puccinia</taxon>
    </lineage>
</organism>
<dbReference type="EMBL" id="VDEP01000314">
    <property type="protein sequence ID" value="KAA1104966.1"/>
    <property type="molecule type" value="Genomic_DNA"/>
</dbReference>
<accession>A0A5B0PVD2</accession>
<dbReference type="Proteomes" id="UP000324748">
    <property type="component" value="Unassembled WGS sequence"/>
</dbReference>
<keyword evidence="4" id="KW-1185">Reference proteome</keyword>
<reference evidence="4 5" key="1">
    <citation type="submission" date="2019-05" db="EMBL/GenBank/DDBJ databases">
        <title>Emergence of the Ug99 lineage of the wheat stem rust pathogen through somatic hybridization.</title>
        <authorList>
            <person name="Li F."/>
            <person name="Upadhyaya N.M."/>
            <person name="Sperschneider J."/>
            <person name="Matny O."/>
            <person name="Nguyen-Phuc H."/>
            <person name="Mago R."/>
            <person name="Raley C."/>
            <person name="Miller M.E."/>
            <person name="Silverstein K.A.T."/>
            <person name="Henningsen E."/>
            <person name="Hirsch C.D."/>
            <person name="Visser B."/>
            <person name="Pretorius Z.A."/>
            <person name="Steffenson B.J."/>
            <person name="Schwessinger B."/>
            <person name="Dodds P.N."/>
            <person name="Figueroa M."/>
        </authorList>
    </citation>
    <scope>NUCLEOTIDE SEQUENCE [LARGE SCALE GENOMIC DNA]</scope>
    <source>
        <strain evidence="2">21-0</strain>
        <strain evidence="3 5">Ug99</strain>
    </source>
</reference>
<sequence length="55" mass="6122">MPYGPRSCQPGKDTVSEGRPVNPPIHHDDPPIGFDRPNENRPKSFPCRHSTSQAI</sequence>
<evidence type="ECO:0000313" key="3">
    <source>
        <dbReference type="EMBL" id="KAA1104966.1"/>
    </source>
</evidence>
<dbReference type="Proteomes" id="UP000325313">
    <property type="component" value="Unassembled WGS sequence"/>
</dbReference>
<name>A0A5B0PVD2_PUCGR</name>
<dbReference type="EMBL" id="VSWC01000196">
    <property type="protein sequence ID" value="KAA1065875.1"/>
    <property type="molecule type" value="Genomic_DNA"/>
</dbReference>
<evidence type="ECO:0000256" key="1">
    <source>
        <dbReference type="SAM" id="MobiDB-lite"/>
    </source>
</evidence>
<dbReference type="AlphaFoldDB" id="A0A5B0PVD2"/>
<evidence type="ECO:0000313" key="4">
    <source>
        <dbReference type="Proteomes" id="UP000324748"/>
    </source>
</evidence>
<evidence type="ECO:0000313" key="5">
    <source>
        <dbReference type="Proteomes" id="UP000325313"/>
    </source>
</evidence>
<evidence type="ECO:0000313" key="2">
    <source>
        <dbReference type="EMBL" id="KAA1065875.1"/>
    </source>
</evidence>
<feature type="region of interest" description="Disordered" evidence="1">
    <location>
        <begin position="1"/>
        <end position="55"/>
    </location>
</feature>